<evidence type="ECO:0008006" key="5">
    <source>
        <dbReference type="Google" id="ProtNLM"/>
    </source>
</evidence>
<evidence type="ECO:0000256" key="2">
    <source>
        <dbReference type="ARBA" id="ARBA00022737"/>
    </source>
</evidence>
<dbReference type="SMART" id="SM00320">
    <property type="entry name" value="WD40"/>
    <property type="match status" value="2"/>
</dbReference>
<dbReference type="AlphaFoldDB" id="A0A7S3AHV7"/>
<evidence type="ECO:0000256" key="1">
    <source>
        <dbReference type="ARBA" id="ARBA00022574"/>
    </source>
</evidence>
<name>A0A7S3AHV7_9EUKA</name>
<dbReference type="InterPro" id="IPR001680">
    <property type="entry name" value="WD40_rpt"/>
</dbReference>
<evidence type="ECO:0000256" key="3">
    <source>
        <dbReference type="PROSITE-ProRule" id="PRU00221"/>
    </source>
</evidence>
<dbReference type="EMBL" id="HBHX01007985">
    <property type="protein sequence ID" value="CAE0103761.1"/>
    <property type="molecule type" value="Transcribed_RNA"/>
</dbReference>
<sequence length="143" mass="15455">MPSGAGYAQGSVEGRVAVEYFDASEESQKRRYAFKCHRSNVDGVGTAFPVNAISFHPVFGTFATGGSDGHVCVWDGEQKKRISQLRAYPCAVAALSFSPSGERLAIAASYTWENGDREHPPDAIHVRQVAVADVKPKLKTVVK</sequence>
<dbReference type="InterPro" id="IPR036322">
    <property type="entry name" value="WD40_repeat_dom_sf"/>
</dbReference>
<evidence type="ECO:0000313" key="4">
    <source>
        <dbReference type="EMBL" id="CAE0103761.1"/>
    </source>
</evidence>
<gene>
    <name evidence="4" type="ORF">HERI1096_LOCUS4419</name>
</gene>
<dbReference type="PANTHER" id="PTHR10971">
    <property type="entry name" value="MRNA EXPORT FACTOR AND BUB3"/>
    <property type="match status" value="1"/>
</dbReference>
<dbReference type="Pfam" id="PF00400">
    <property type="entry name" value="WD40"/>
    <property type="match status" value="1"/>
</dbReference>
<dbReference type="PROSITE" id="PS50082">
    <property type="entry name" value="WD_REPEATS_2"/>
    <property type="match status" value="1"/>
</dbReference>
<keyword evidence="2" id="KW-0677">Repeat</keyword>
<reference evidence="4" key="1">
    <citation type="submission" date="2021-01" db="EMBL/GenBank/DDBJ databases">
        <authorList>
            <person name="Corre E."/>
            <person name="Pelletier E."/>
            <person name="Niang G."/>
            <person name="Scheremetjew M."/>
            <person name="Finn R."/>
            <person name="Kale V."/>
            <person name="Holt S."/>
            <person name="Cochrane G."/>
            <person name="Meng A."/>
            <person name="Brown T."/>
            <person name="Cohen L."/>
        </authorList>
    </citation>
    <scope>NUCLEOTIDE SEQUENCE</scope>
    <source>
        <strain evidence="4">CCMP281</strain>
    </source>
</reference>
<accession>A0A7S3AHV7</accession>
<keyword evidence="1 3" id="KW-0853">WD repeat</keyword>
<proteinExistence type="predicted"/>
<dbReference type="Gene3D" id="2.130.10.10">
    <property type="entry name" value="YVTN repeat-like/Quinoprotein amine dehydrogenase"/>
    <property type="match status" value="1"/>
</dbReference>
<organism evidence="4">
    <name type="scientific">Haptolina ericina</name>
    <dbReference type="NCBI Taxonomy" id="156174"/>
    <lineage>
        <taxon>Eukaryota</taxon>
        <taxon>Haptista</taxon>
        <taxon>Haptophyta</taxon>
        <taxon>Prymnesiophyceae</taxon>
        <taxon>Prymnesiales</taxon>
        <taxon>Prymnesiaceae</taxon>
        <taxon>Haptolina</taxon>
    </lineage>
</organism>
<protein>
    <recommendedName>
        <fullName evidence="5">Mitotic checkpoint protein</fullName>
    </recommendedName>
</protein>
<dbReference type="SUPFAM" id="SSF50978">
    <property type="entry name" value="WD40 repeat-like"/>
    <property type="match status" value="1"/>
</dbReference>
<dbReference type="InterPro" id="IPR015943">
    <property type="entry name" value="WD40/YVTN_repeat-like_dom_sf"/>
</dbReference>
<feature type="repeat" description="WD" evidence="3">
    <location>
        <begin position="50"/>
        <end position="84"/>
    </location>
</feature>